<evidence type="ECO:0000256" key="4">
    <source>
        <dbReference type="ARBA" id="ARBA00022825"/>
    </source>
</evidence>
<evidence type="ECO:0000256" key="5">
    <source>
        <dbReference type="PROSITE-ProRule" id="PRU01240"/>
    </source>
</evidence>
<name>A0AA35W3P9_GEOBA</name>
<dbReference type="InterPro" id="IPR022398">
    <property type="entry name" value="Peptidase_S8_His-AS"/>
</dbReference>
<reference evidence="10" key="1">
    <citation type="submission" date="2023-03" db="EMBL/GenBank/DDBJ databases">
        <authorList>
            <person name="Steffen K."/>
            <person name="Cardenas P."/>
        </authorList>
    </citation>
    <scope>NUCLEOTIDE SEQUENCE</scope>
</reference>
<dbReference type="AlphaFoldDB" id="A0AA35W3P9"/>
<feature type="region of interest" description="Disordered" evidence="6">
    <location>
        <begin position="23"/>
        <end position="45"/>
    </location>
</feature>
<dbReference type="GO" id="GO:0004252">
    <property type="term" value="F:serine-type endopeptidase activity"/>
    <property type="evidence" value="ECO:0007669"/>
    <property type="project" value="InterPro"/>
</dbReference>
<dbReference type="Pfam" id="PF16470">
    <property type="entry name" value="S8_pro-domain"/>
    <property type="match status" value="1"/>
</dbReference>
<evidence type="ECO:0000256" key="6">
    <source>
        <dbReference type="SAM" id="MobiDB-lite"/>
    </source>
</evidence>
<dbReference type="CDD" id="cd04059">
    <property type="entry name" value="Peptidases_S8_Protein_convertases_Kexins_Furin-like"/>
    <property type="match status" value="1"/>
</dbReference>
<dbReference type="Gene3D" id="3.40.50.200">
    <property type="entry name" value="Peptidase S8/S53 domain"/>
    <property type="match status" value="1"/>
</dbReference>
<evidence type="ECO:0000313" key="11">
    <source>
        <dbReference type="Proteomes" id="UP001174909"/>
    </source>
</evidence>
<proteinExistence type="inferred from homology"/>
<dbReference type="InterPro" id="IPR038466">
    <property type="entry name" value="S8_pro-domain_sf"/>
</dbReference>
<dbReference type="Gene3D" id="3.30.70.850">
    <property type="entry name" value="Peptidase S8, pro-domain"/>
    <property type="match status" value="1"/>
</dbReference>
<dbReference type="InterPro" id="IPR015500">
    <property type="entry name" value="Peptidase_S8_subtilisin-rel"/>
</dbReference>
<keyword evidence="2" id="KW-0645">Protease</keyword>
<organism evidence="10 11">
    <name type="scientific">Geodia barretti</name>
    <name type="common">Barrett's horny sponge</name>
    <dbReference type="NCBI Taxonomy" id="519541"/>
    <lineage>
        <taxon>Eukaryota</taxon>
        <taxon>Metazoa</taxon>
        <taxon>Porifera</taxon>
        <taxon>Demospongiae</taxon>
        <taxon>Heteroscleromorpha</taxon>
        <taxon>Tetractinellida</taxon>
        <taxon>Astrophorina</taxon>
        <taxon>Geodiidae</taxon>
        <taxon>Geodia</taxon>
    </lineage>
</organism>
<dbReference type="InterPro" id="IPR034182">
    <property type="entry name" value="Kexin/furin"/>
</dbReference>
<evidence type="ECO:0000313" key="10">
    <source>
        <dbReference type="EMBL" id="CAI8000240.1"/>
    </source>
</evidence>
<accession>A0AA35W3P9</accession>
<evidence type="ECO:0000256" key="7">
    <source>
        <dbReference type="SAM" id="SignalP"/>
    </source>
</evidence>
<evidence type="ECO:0000259" key="8">
    <source>
        <dbReference type="Pfam" id="PF00082"/>
    </source>
</evidence>
<dbReference type="InterPro" id="IPR032815">
    <property type="entry name" value="S8_pro-domain"/>
</dbReference>
<keyword evidence="3" id="KW-0378">Hydrolase</keyword>
<evidence type="ECO:0000259" key="9">
    <source>
        <dbReference type="Pfam" id="PF16470"/>
    </source>
</evidence>
<dbReference type="PRINTS" id="PR00723">
    <property type="entry name" value="SUBTILISIN"/>
</dbReference>
<feature type="region of interest" description="Disordered" evidence="6">
    <location>
        <begin position="207"/>
        <end position="226"/>
    </location>
</feature>
<dbReference type="InterPro" id="IPR000209">
    <property type="entry name" value="Peptidase_S8/S53_dom"/>
</dbReference>
<dbReference type="PANTHER" id="PTHR42884:SF14">
    <property type="entry name" value="NEUROENDOCRINE CONVERTASE 1"/>
    <property type="match status" value="1"/>
</dbReference>
<evidence type="ECO:0000256" key="1">
    <source>
        <dbReference type="ARBA" id="ARBA00005325"/>
    </source>
</evidence>
<dbReference type="GO" id="GO:0000139">
    <property type="term" value="C:Golgi membrane"/>
    <property type="evidence" value="ECO:0007669"/>
    <property type="project" value="TreeGrafter"/>
</dbReference>
<sequence>MWRSSLNTVLCTTILLLTTTTTTSDANRQQKPAADSVRGASQGKSPAPVILAHRPMDSWAVTVGGESGNIEYLARKHGLTNRGQIGNLKGVYLFTAADSVPVSELSAAKTAALGEDQLVVFAEKQRVQVRERRSGYVQPQDPGWKKQWYLANSVGSPRQLDLNVEPVWMQGINGSGVVVGVVDDGLEWTHTDLIDNYDSSASYDFVWDDGDPSPDGNSEEPNSHGTSCAGEIAMSRDCSCGVGVAYGCSIGGLKIDFNLITDAMESNALGHENSYVDIYSSSWGPSDYGFSVEGPGTLLQQTLATGVREGRSGKGSIYVWAAGNGGKYFDSCAADGYVSSIYTIAVGSADQNGRPADYDEACAAKMAVTFSYNSATFPPSGESPDLTWRDVQYLIVYTSNIDILTVDDLATNGAGLKFSHHLGFGAIDAEALVTRARHWTNVPEQQTIQTLYHHQDKVG</sequence>
<dbReference type="PROSITE" id="PS00136">
    <property type="entry name" value="SUBTILASE_ASP"/>
    <property type="match status" value="1"/>
</dbReference>
<keyword evidence="11" id="KW-1185">Reference proteome</keyword>
<dbReference type="PROSITE" id="PS00137">
    <property type="entry name" value="SUBTILASE_HIS"/>
    <property type="match status" value="1"/>
</dbReference>
<dbReference type="EMBL" id="CASHTH010000394">
    <property type="protein sequence ID" value="CAI8000240.1"/>
    <property type="molecule type" value="Genomic_DNA"/>
</dbReference>
<feature type="compositionally biased region" description="Polar residues" evidence="6">
    <location>
        <begin position="215"/>
        <end position="226"/>
    </location>
</feature>
<evidence type="ECO:0000256" key="3">
    <source>
        <dbReference type="ARBA" id="ARBA00022801"/>
    </source>
</evidence>
<dbReference type="Pfam" id="PF00082">
    <property type="entry name" value="Peptidase_S8"/>
    <property type="match status" value="1"/>
</dbReference>
<dbReference type="InterPro" id="IPR036852">
    <property type="entry name" value="Peptidase_S8/S53_dom_sf"/>
</dbReference>
<feature type="domain" description="Peptidase S8/S53" evidence="8">
    <location>
        <begin position="174"/>
        <end position="374"/>
    </location>
</feature>
<dbReference type="Proteomes" id="UP001174909">
    <property type="component" value="Unassembled WGS sequence"/>
</dbReference>
<keyword evidence="7" id="KW-0732">Signal</keyword>
<evidence type="ECO:0000256" key="2">
    <source>
        <dbReference type="ARBA" id="ARBA00022670"/>
    </source>
</evidence>
<comment type="caution">
    <text evidence="10">The sequence shown here is derived from an EMBL/GenBank/DDBJ whole genome shotgun (WGS) entry which is preliminary data.</text>
</comment>
<comment type="similarity">
    <text evidence="1">Belongs to the peptidase S8 family. Furin subfamily.</text>
</comment>
<dbReference type="GO" id="GO:0005802">
    <property type="term" value="C:trans-Golgi network"/>
    <property type="evidence" value="ECO:0007669"/>
    <property type="project" value="TreeGrafter"/>
</dbReference>
<dbReference type="PANTHER" id="PTHR42884">
    <property type="entry name" value="PROPROTEIN CONVERTASE SUBTILISIN/KEXIN-RELATED"/>
    <property type="match status" value="1"/>
</dbReference>
<keyword evidence="4" id="KW-0720">Serine protease</keyword>
<dbReference type="SUPFAM" id="SSF54897">
    <property type="entry name" value="Protease propeptides/inhibitors"/>
    <property type="match status" value="1"/>
</dbReference>
<dbReference type="GO" id="GO:0016485">
    <property type="term" value="P:protein processing"/>
    <property type="evidence" value="ECO:0007669"/>
    <property type="project" value="TreeGrafter"/>
</dbReference>
<feature type="domain" description="Peptidase S8 pro-domain" evidence="9">
    <location>
        <begin position="58"/>
        <end position="133"/>
    </location>
</feature>
<dbReference type="InterPro" id="IPR023827">
    <property type="entry name" value="Peptidase_S8_Asp-AS"/>
</dbReference>
<dbReference type="SUPFAM" id="SSF52743">
    <property type="entry name" value="Subtilisin-like"/>
    <property type="match status" value="1"/>
</dbReference>
<comment type="caution">
    <text evidence="5">Lacks conserved residue(s) required for the propagation of feature annotation.</text>
</comment>
<dbReference type="PROSITE" id="PS51892">
    <property type="entry name" value="SUBTILASE"/>
    <property type="match status" value="1"/>
</dbReference>
<gene>
    <name evidence="10" type="ORF">GBAR_LOCUS2876</name>
</gene>
<protein>
    <submittedName>
        <fullName evidence="10">Neuroendocrine convertase 1</fullName>
    </submittedName>
</protein>
<feature type="chain" id="PRO_5041418651" evidence="7">
    <location>
        <begin position="27"/>
        <end position="459"/>
    </location>
</feature>
<feature type="signal peptide" evidence="7">
    <location>
        <begin position="1"/>
        <end position="26"/>
    </location>
</feature>